<gene>
    <name evidence="4" type="ORF">GCM10012286_76420</name>
</gene>
<protein>
    <recommendedName>
        <fullName evidence="3">DUF8017 domain-containing protein</fullName>
    </recommendedName>
</protein>
<feature type="transmembrane region" description="Helical" evidence="2">
    <location>
        <begin position="61"/>
        <end position="83"/>
    </location>
</feature>
<evidence type="ECO:0000256" key="2">
    <source>
        <dbReference type="SAM" id="Phobius"/>
    </source>
</evidence>
<feature type="region of interest" description="Disordered" evidence="1">
    <location>
        <begin position="1"/>
        <end position="57"/>
    </location>
</feature>
<name>A0ABQ2MVA0_9ACTN</name>
<comment type="caution">
    <text evidence="4">The sequence shown here is derived from an EMBL/GenBank/DDBJ whole genome shotgun (WGS) entry which is preliminary data.</text>
</comment>
<feature type="compositionally biased region" description="Low complexity" evidence="1">
    <location>
        <begin position="96"/>
        <end position="105"/>
    </location>
</feature>
<keyword evidence="2" id="KW-0812">Transmembrane</keyword>
<feature type="compositionally biased region" description="Low complexity" evidence="1">
    <location>
        <begin position="8"/>
        <end position="45"/>
    </location>
</feature>
<feature type="region of interest" description="Disordered" evidence="1">
    <location>
        <begin position="86"/>
        <end position="125"/>
    </location>
</feature>
<dbReference type="Pfam" id="PF26056">
    <property type="entry name" value="DUF8017"/>
    <property type="match status" value="1"/>
</dbReference>
<evidence type="ECO:0000313" key="4">
    <source>
        <dbReference type="EMBL" id="GGO58082.1"/>
    </source>
</evidence>
<organism evidence="4 5">
    <name type="scientific">Streptomyces lasiicapitis</name>
    <dbReference type="NCBI Taxonomy" id="1923961"/>
    <lineage>
        <taxon>Bacteria</taxon>
        <taxon>Bacillati</taxon>
        <taxon>Actinomycetota</taxon>
        <taxon>Actinomycetes</taxon>
        <taxon>Kitasatosporales</taxon>
        <taxon>Streptomycetaceae</taxon>
        <taxon>Streptomyces</taxon>
    </lineage>
</organism>
<sequence>MNPQDRNPYQQPGYQQPNPYQQPGYQQQPVAGQQGQWAAGTAPAGAPQPPDGDGSGGNRTALIAVITAAAVVVAAGVTGFLLLGGDKDDSAKPDPARSSSSPAPTDADRRGKDGGPKPTVPGWKTVVNPKRGIAFDVPAQWSLKSVDWISWVSDDAGPEDNRLAAMAAPAYLKEQWCAFDENKDGTNEYMALAGAGTRINRGSKTTEDVARDNSTAWVYGAYAQPERRKIKAGAVESYTTKSGIKGSLATAESSGVTKREKCDTDGKATVFAFKDAGGEFVSWAFHGAKDVKEEIPDTTVRKILSTVRAYKASDEN</sequence>
<keyword evidence="2" id="KW-1133">Transmembrane helix</keyword>
<dbReference type="RefSeq" id="WP_189177371.1">
    <property type="nucleotide sequence ID" value="NZ_BMNG01000023.1"/>
</dbReference>
<dbReference type="Proteomes" id="UP000656881">
    <property type="component" value="Unassembled WGS sequence"/>
</dbReference>
<feature type="compositionally biased region" description="Basic and acidic residues" evidence="1">
    <location>
        <begin position="86"/>
        <end position="95"/>
    </location>
</feature>
<proteinExistence type="predicted"/>
<feature type="compositionally biased region" description="Basic and acidic residues" evidence="1">
    <location>
        <begin position="106"/>
        <end position="115"/>
    </location>
</feature>
<accession>A0ABQ2MVA0</accession>
<keyword evidence="5" id="KW-1185">Reference proteome</keyword>
<reference evidence="5" key="1">
    <citation type="journal article" date="2019" name="Int. J. Syst. Evol. Microbiol.">
        <title>The Global Catalogue of Microorganisms (GCM) 10K type strain sequencing project: providing services to taxonomists for standard genome sequencing and annotation.</title>
        <authorList>
            <consortium name="The Broad Institute Genomics Platform"/>
            <consortium name="The Broad Institute Genome Sequencing Center for Infectious Disease"/>
            <person name="Wu L."/>
            <person name="Ma J."/>
        </authorList>
    </citation>
    <scope>NUCLEOTIDE SEQUENCE [LARGE SCALE GENOMIC DNA]</scope>
    <source>
        <strain evidence="5">CGMCC 4.7349</strain>
    </source>
</reference>
<keyword evidence="2" id="KW-0472">Membrane</keyword>
<feature type="domain" description="DUF8017" evidence="3">
    <location>
        <begin position="117"/>
        <end position="311"/>
    </location>
</feature>
<dbReference type="InterPro" id="IPR058330">
    <property type="entry name" value="DUF8017"/>
</dbReference>
<evidence type="ECO:0000313" key="5">
    <source>
        <dbReference type="Proteomes" id="UP000656881"/>
    </source>
</evidence>
<dbReference type="EMBL" id="BMNG01000023">
    <property type="protein sequence ID" value="GGO58082.1"/>
    <property type="molecule type" value="Genomic_DNA"/>
</dbReference>
<evidence type="ECO:0000259" key="3">
    <source>
        <dbReference type="Pfam" id="PF26056"/>
    </source>
</evidence>
<evidence type="ECO:0000256" key="1">
    <source>
        <dbReference type="SAM" id="MobiDB-lite"/>
    </source>
</evidence>